<gene>
    <name evidence="6" type="ORF">Rrhod_1423</name>
</gene>
<dbReference type="InterPro" id="IPR016032">
    <property type="entry name" value="Sig_transdc_resp-reg_C-effctor"/>
</dbReference>
<dbReference type="PATRIC" id="fig|1273125.3.peg.1376"/>
<dbReference type="Pfam" id="PF03704">
    <property type="entry name" value="BTAD"/>
    <property type="match status" value="1"/>
</dbReference>
<dbReference type="InterPro" id="IPR049945">
    <property type="entry name" value="AAA_22"/>
</dbReference>
<sequence length="1175" mass="124448">MPSVDLRTRADEHGNDAGRPRIDHGEEHMTSDTTRTPSTPGSAPGALSARAESGPSVELAVLGGIRVRRDGALVAVTGARARTLLAALALDPGRTRSARGLVDDVWGDELPRSPRGALQTQVSRLRGVLAPGVLESGPAGYRLALDRDAVDVTRAQDVATRLRRHWGPLDHVGRRDGDPGGPGDAHDAHEVLSAARGALALWSGEPGADLSDGQLADTVRARAASLRDELERYEIAALIVLGRRDPAAAAEAARLAETRSAARPGDETALAQAMVALAGAGRPSDALAQFARYRERIADEFGADPSPALAALNVAILGGDLAAGTGSGEFAPGRGDDVPKSGATTDAPAAPKRSTGLRASPNPLLGRAADVAVVEELLGWARVVTVAGPGGTGKTRLAHEVGRAAAATRQVAVVELAPLRSADDVVSAVGSALGISELDIAPGARVLGPAQSLRERLPLELGGRSLLLILDNCEHVVDAVADLVAELVASSDRLSVLTTSRAPLRLDSEVVHPLAPLSPDGDDSPAVALFVHRARAVRPSAHLDPEVVREICRALDGLPLAIELAAARIRAMSAPEIARGLGDRFALLRAGDRAAPSRHRTLHAVIDWSWQLLAPRERAVLRRLARFPSSFDRDAARAVAEWESDDDGPDAAGALVDQSLDDLVDQSLLTVVETPLGVRYSMLETVREFGEEKLAAAGELDEVDRRLAAWSRACAVAVAQQARHDQLGAVRALDADHDTVLVVFRRAVRTRDAATAVTLFAPLALLWTARGVHSEPAAWLPQVTELIRDVDPAEVPAVMDGATRLLLAVHASFAPGVRVLARARVDLRRMLRERDGLSPTLRFAANATLVSTRPRELARLTSRGVRSDDSASRFAAYLLRSHLREDVADTEGALRDAYALLDFTDDDRQVLSRATARQVVASLLAQSGAAAEAARQYELAAEDLLRIGAVDQASQLDLMHAMAVLCAGDVDGARLLRDASMSGDRDQDEAEWRALLGAVDGEMHLADGFVDSGLDRYRRGFELIADASFGSERSDPMGVLFAAAVIGAHVVHGRAASAVDLLDRACRFLRDRTASGSLRDRPVAAALALVSGAVELTTSAELTTSTGDGEALELMALGIANRARQDFPSLVHERYHRLAIEHAGEEAWEAALTAARALPRVRRDARVLAWLTGRS</sequence>
<dbReference type="Gene3D" id="1.10.10.10">
    <property type="entry name" value="Winged helix-like DNA-binding domain superfamily/Winged helix DNA-binding domain"/>
    <property type="match status" value="1"/>
</dbReference>
<feature type="compositionally biased region" description="Polar residues" evidence="3">
    <location>
        <begin position="31"/>
        <end position="41"/>
    </location>
</feature>
<dbReference type="eggNOG" id="COG3629">
    <property type="taxonomic scope" value="Bacteria"/>
</dbReference>
<feature type="region of interest" description="Disordered" evidence="3">
    <location>
        <begin position="327"/>
        <end position="361"/>
    </location>
</feature>
<dbReference type="PANTHER" id="PTHR47691:SF3">
    <property type="entry name" value="HTH-TYPE TRANSCRIPTIONAL REGULATOR RV0890C-RELATED"/>
    <property type="match status" value="1"/>
</dbReference>
<protein>
    <recommendedName>
        <fullName evidence="8">OmpR/PhoB-type domain-containing protein</fullName>
    </recommendedName>
</protein>
<dbReference type="Proteomes" id="UP000013525">
    <property type="component" value="Unassembled WGS sequence"/>
</dbReference>
<dbReference type="GO" id="GO:0000160">
    <property type="term" value="P:phosphorelay signal transduction system"/>
    <property type="evidence" value="ECO:0007669"/>
    <property type="project" value="InterPro"/>
</dbReference>
<dbReference type="AlphaFoldDB" id="R7WPG7"/>
<name>R7WPG7_9NOCA</name>
<keyword evidence="7" id="KW-1185">Reference proteome</keyword>
<dbReference type="InterPro" id="IPR027417">
    <property type="entry name" value="P-loop_NTPase"/>
</dbReference>
<dbReference type="GO" id="GO:0006355">
    <property type="term" value="P:regulation of DNA-templated transcription"/>
    <property type="evidence" value="ECO:0007669"/>
    <property type="project" value="InterPro"/>
</dbReference>
<feature type="region of interest" description="Disordered" evidence="3">
    <location>
        <begin position="1"/>
        <end position="53"/>
    </location>
</feature>
<accession>R7WPG7</accession>
<comment type="caution">
    <text evidence="6">The sequence shown here is derived from an EMBL/GenBank/DDBJ whole genome shotgun (WGS) entry which is preliminary data.</text>
</comment>
<dbReference type="PRINTS" id="PR00364">
    <property type="entry name" value="DISEASERSIST"/>
</dbReference>
<dbReference type="InterPro" id="IPR001867">
    <property type="entry name" value="OmpR/PhoB-type_DNA-bd"/>
</dbReference>
<dbReference type="PANTHER" id="PTHR47691">
    <property type="entry name" value="REGULATOR-RELATED"/>
    <property type="match status" value="1"/>
</dbReference>
<dbReference type="Gene3D" id="3.40.50.300">
    <property type="entry name" value="P-loop containing nucleotide triphosphate hydrolases"/>
    <property type="match status" value="1"/>
</dbReference>
<evidence type="ECO:0000259" key="4">
    <source>
        <dbReference type="SMART" id="SM00862"/>
    </source>
</evidence>
<dbReference type="Gene3D" id="1.25.40.10">
    <property type="entry name" value="Tetratricopeptide repeat domain"/>
    <property type="match status" value="1"/>
</dbReference>
<dbReference type="EMBL" id="APMY01000051">
    <property type="protein sequence ID" value="EOM77175.1"/>
    <property type="molecule type" value="Genomic_DNA"/>
</dbReference>
<organism evidence="6 7">
    <name type="scientific">Rhodococcus rhodnii LMG 5362</name>
    <dbReference type="NCBI Taxonomy" id="1273125"/>
    <lineage>
        <taxon>Bacteria</taxon>
        <taxon>Bacillati</taxon>
        <taxon>Actinomycetota</taxon>
        <taxon>Actinomycetes</taxon>
        <taxon>Mycobacteriales</taxon>
        <taxon>Nocardiaceae</taxon>
        <taxon>Rhodococcus</taxon>
    </lineage>
</organism>
<dbReference type="SUPFAM" id="SSF52540">
    <property type="entry name" value="P-loop containing nucleoside triphosphate hydrolases"/>
    <property type="match status" value="1"/>
</dbReference>
<dbReference type="GO" id="GO:0016887">
    <property type="term" value="F:ATP hydrolysis activity"/>
    <property type="evidence" value="ECO:0007669"/>
    <property type="project" value="InterPro"/>
</dbReference>
<feature type="domain" description="OmpR/PhoB-type" evidence="4">
    <location>
        <begin position="71"/>
        <end position="143"/>
    </location>
</feature>
<dbReference type="Pfam" id="PF13401">
    <property type="entry name" value="AAA_22"/>
    <property type="match status" value="1"/>
</dbReference>
<feature type="domain" description="Bacterial transcriptional activator" evidence="5">
    <location>
        <begin position="150"/>
        <end position="317"/>
    </location>
</feature>
<dbReference type="InterPro" id="IPR036388">
    <property type="entry name" value="WH-like_DNA-bd_sf"/>
</dbReference>
<proteinExistence type="inferred from homology"/>
<evidence type="ECO:0000313" key="7">
    <source>
        <dbReference type="Proteomes" id="UP000013525"/>
    </source>
</evidence>
<dbReference type="SUPFAM" id="SSF48452">
    <property type="entry name" value="TPR-like"/>
    <property type="match status" value="1"/>
</dbReference>
<evidence type="ECO:0008006" key="8">
    <source>
        <dbReference type="Google" id="ProtNLM"/>
    </source>
</evidence>
<evidence type="ECO:0000256" key="1">
    <source>
        <dbReference type="ARBA" id="ARBA00005820"/>
    </source>
</evidence>
<dbReference type="InterPro" id="IPR058852">
    <property type="entry name" value="HTH_77"/>
</dbReference>
<dbReference type="GO" id="GO:0003677">
    <property type="term" value="F:DNA binding"/>
    <property type="evidence" value="ECO:0007669"/>
    <property type="project" value="UniProtKB-KW"/>
</dbReference>
<dbReference type="Pfam" id="PF25872">
    <property type="entry name" value="HTH_77"/>
    <property type="match status" value="1"/>
</dbReference>
<dbReference type="InterPro" id="IPR011990">
    <property type="entry name" value="TPR-like_helical_dom_sf"/>
</dbReference>
<dbReference type="SMART" id="SM01043">
    <property type="entry name" value="BTAD"/>
    <property type="match status" value="1"/>
</dbReference>
<dbReference type="eggNOG" id="COG3903">
    <property type="taxonomic scope" value="Bacteria"/>
</dbReference>
<feature type="compositionally biased region" description="Basic and acidic residues" evidence="3">
    <location>
        <begin position="1"/>
        <end position="30"/>
    </location>
</feature>
<evidence type="ECO:0000259" key="5">
    <source>
        <dbReference type="SMART" id="SM01043"/>
    </source>
</evidence>
<reference evidence="6 7" key="1">
    <citation type="journal article" date="2013" name="Genome Announc.">
        <title>Draft Genome Sequence of Rhodococcus rhodnii Strain LMG5362, a Symbiont of Rhodnius prolixus (Hemiptera, Reduviidae, Triatominae), the Principle Vector of Trypanosoma cruzi.</title>
        <authorList>
            <person name="Pachebat J.A."/>
            <person name="van Keulen G."/>
            <person name="Whitten M.M."/>
            <person name="Girdwood S."/>
            <person name="Del Sol R."/>
            <person name="Dyson P.J."/>
            <person name="Facey P.D."/>
        </authorList>
    </citation>
    <scope>NUCLEOTIDE SEQUENCE [LARGE SCALE GENOMIC DNA]</scope>
    <source>
        <strain evidence="6 7">LMG 5362</strain>
    </source>
</reference>
<dbReference type="InterPro" id="IPR005158">
    <property type="entry name" value="BTAD"/>
</dbReference>
<evidence type="ECO:0000256" key="2">
    <source>
        <dbReference type="ARBA" id="ARBA00023125"/>
    </source>
</evidence>
<comment type="similarity">
    <text evidence="1">Belongs to the AfsR/DnrI/RedD regulatory family.</text>
</comment>
<evidence type="ECO:0000256" key="3">
    <source>
        <dbReference type="SAM" id="MobiDB-lite"/>
    </source>
</evidence>
<dbReference type="SUPFAM" id="SSF46894">
    <property type="entry name" value="C-terminal effector domain of the bipartite response regulators"/>
    <property type="match status" value="1"/>
</dbReference>
<dbReference type="SMART" id="SM00862">
    <property type="entry name" value="Trans_reg_C"/>
    <property type="match status" value="1"/>
</dbReference>
<keyword evidence="2" id="KW-0238">DNA-binding</keyword>
<evidence type="ECO:0000313" key="6">
    <source>
        <dbReference type="EMBL" id="EOM77175.1"/>
    </source>
</evidence>